<name>A0A428Y316_KIBAR</name>
<comment type="caution">
    <text evidence="1">The sequence shown here is derived from an EMBL/GenBank/DDBJ whole genome shotgun (WGS) entry which is preliminary data.</text>
</comment>
<reference evidence="1 2" key="1">
    <citation type="submission" date="2018-05" db="EMBL/GenBank/DDBJ databases">
        <title>Evolution of GPA BGCs.</title>
        <authorList>
            <person name="Waglechner N."/>
            <person name="Wright G.D."/>
        </authorList>
    </citation>
    <scope>NUCLEOTIDE SEQUENCE [LARGE SCALE GENOMIC DNA]</scope>
    <source>
        <strain evidence="1 2">A82846</strain>
    </source>
</reference>
<dbReference type="RefSeq" id="WP_051792943.1">
    <property type="nucleotide sequence ID" value="NZ_QHKI01000110.1"/>
</dbReference>
<dbReference type="Proteomes" id="UP000287547">
    <property type="component" value="Unassembled WGS sequence"/>
</dbReference>
<accession>A0A428Y316</accession>
<dbReference type="AlphaFoldDB" id="A0A428Y316"/>
<evidence type="ECO:0000313" key="1">
    <source>
        <dbReference type="EMBL" id="RSM61959.1"/>
    </source>
</evidence>
<organism evidence="1 2">
    <name type="scientific">Kibdelosporangium aridum</name>
    <dbReference type="NCBI Taxonomy" id="2030"/>
    <lineage>
        <taxon>Bacteria</taxon>
        <taxon>Bacillati</taxon>
        <taxon>Actinomycetota</taxon>
        <taxon>Actinomycetes</taxon>
        <taxon>Pseudonocardiales</taxon>
        <taxon>Pseudonocardiaceae</taxon>
        <taxon>Kibdelosporangium</taxon>
    </lineage>
</organism>
<proteinExistence type="predicted"/>
<protein>
    <submittedName>
        <fullName evidence="1">TIGR03086 family protein</fullName>
    </submittedName>
</protein>
<evidence type="ECO:0000313" key="2">
    <source>
        <dbReference type="Proteomes" id="UP000287547"/>
    </source>
</evidence>
<dbReference type="EMBL" id="QHKI01000110">
    <property type="protein sequence ID" value="RSM61959.1"/>
    <property type="molecule type" value="Genomic_DNA"/>
</dbReference>
<dbReference type="OrthoDB" id="4928804at2"/>
<gene>
    <name evidence="1" type="ORF">DMH04_53420</name>
</gene>
<sequence length="197" mass="22052">MIPEAEVFLQAETAAVSVYTQVRDEHLDTMFPPMFDMEGADKPLPVRQVLNHHAYDDSWIPDMLAGRTMDEVGRDRYDGDLLGDDRAGNINRIAEAALAAAREVTDRDATVHCAYGDVPAWDYFWQLNIARSLVAHDLALHIGVPSPITEELARGMYEGTAPSADMWRSFGIYRQPVEVGEDASWKDKYLALTGRQP</sequence>